<keyword evidence="1" id="KW-0812">Transmembrane</keyword>
<comment type="caution">
    <text evidence="3">The sequence shown here is derived from an EMBL/GenBank/DDBJ whole genome shotgun (WGS) entry which is preliminary data.</text>
</comment>
<proteinExistence type="predicted"/>
<name>A0AAW9R7R5_9GAMM</name>
<evidence type="ECO:0008006" key="5">
    <source>
        <dbReference type="Google" id="ProtNLM"/>
    </source>
</evidence>
<feature type="chain" id="PRO_5043835832" description="IPTL-CTERM protein sorting domain-containing protein" evidence="2">
    <location>
        <begin position="29"/>
        <end position="320"/>
    </location>
</feature>
<accession>A0AAW9R7R5</accession>
<gene>
    <name evidence="3" type="ORF">WB794_07830</name>
</gene>
<evidence type="ECO:0000313" key="3">
    <source>
        <dbReference type="EMBL" id="MEJ1249579.1"/>
    </source>
</evidence>
<dbReference type="RefSeq" id="WP_337335296.1">
    <property type="nucleotide sequence ID" value="NZ_JBBDHC010000009.1"/>
</dbReference>
<reference evidence="3 4" key="1">
    <citation type="journal article" date="2016" name="Antonie Van Leeuwenhoek">
        <title>Denitratimonas tolerans gen. nov., sp. nov., a denitrifying bacterium isolated from a bioreactor for tannery wastewater treatment.</title>
        <authorList>
            <person name="Han S.I."/>
            <person name="Kim J.O."/>
            <person name="Lee Y.R."/>
            <person name="Ekpeghere K.I."/>
            <person name="Koh S.C."/>
            <person name="Whang K.S."/>
        </authorList>
    </citation>
    <scope>NUCLEOTIDE SEQUENCE [LARGE SCALE GENOMIC DNA]</scope>
    <source>
        <strain evidence="3 4">KACC 17565</strain>
    </source>
</reference>
<dbReference type="Proteomes" id="UP001364472">
    <property type="component" value="Unassembled WGS sequence"/>
</dbReference>
<sequence>MSRPTIRLLLQTAAVVVFGLCLAAPVMAQKKASDLHAKGASAFTSINGNPLTVRVGDNNSFQVFNAAIPGTGQFYPEDSLDTGAMGWIVQVGGVQYAPTLQAGGSIGAATPYSGTAVSAVSGSGTSASPFQVTVDGTLGASGITARQVVSYVNGQNYYSMRMTLTNGGAAAQSASVFLGGDIYLAGDDAGIPTRQGASNAVGGSDCGATPSYFILFIPQTPVTAWTGAGYDSVWSQIGAGALDNALATGCIDNGAALQWNRSIPAGGSVTLEASVSFGDIPDIVVPVAPVNVMVPASSHQSLLLMLLAMMGAGWLVLRRR</sequence>
<keyword evidence="1" id="KW-0472">Membrane</keyword>
<organism evidence="3 4">
    <name type="scientific">Denitratimonas tolerans</name>
    <dbReference type="NCBI Taxonomy" id="1338420"/>
    <lineage>
        <taxon>Bacteria</taxon>
        <taxon>Pseudomonadati</taxon>
        <taxon>Pseudomonadota</taxon>
        <taxon>Gammaproteobacteria</taxon>
        <taxon>Lysobacterales</taxon>
        <taxon>Lysobacteraceae</taxon>
        <taxon>Denitratimonas</taxon>
    </lineage>
</organism>
<evidence type="ECO:0000256" key="2">
    <source>
        <dbReference type="SAM" id="SignalP"/>
    </source>
</evidence>
<feature type="transmembrane region" description="Helical" evidence="1">
    <location>
        <begin position="301"/>
        <end position="317"/>
    </location>
</feature>
<evidence type="ECO:0000313" key="4">
    <source>
        <dbReference type="Proteomes" id="UP001364472"/>
    </source>
</evidence>
<protein>
    <recommendedName>
        <fullName evidence="5">IPTL-CTERM protein sorting domain-containing protein</fullName>
    </recommendedName>
</protein>
<feature type="signal peptide" evidence="2">
    <location>
        <begin position="1"/>
        <end position="28"/>
    </location>
</feature>
<dbReference type="EMBL" id="JBBDHC010000009">
    <property type="protein sequence ID" value="MEJ1249579.1"/>
    <property type="molecule type" value="Genomic_DNA"/>
</dbReference>
<dbReference type="AlphaFoldDB" id="A0AAW9R7R5"/>
<keyword evidence="1" id="KW-1133">Transmembrane helix</keyword>
<keyword evidence="4" id="KW-1185">Reference proteome</keyword>
<evidence type="ECO:0000256" key="1">
    <source>
        <dbReference type="SAM" id="Phobius"/>
    </source>
</evidence>
<keyword evidence="2" id="KW-0732">Signal</keyword>